<feature type="region of interest" description="Disordered" evidence="1">
    <location>
        <begin position="367"/>
        <end position="421"/>
    </location>
</feature>
<dbReference type="Proteomes" id="UP000054937">
    <property type="component" value="Unassembled WGS sequence"/>
</dbReference>
<feature type="compositionally biased region" description="Basic and acidic residues" evidence="1">
    <location>
        <begin position="367"/>
        <end position="383"/>
    </location>
</feature>
<gene>
    <name evidence="2" type="ORF">PPERSA_07949</name>
</gene>
<evidence type="ECO:0000256" key="1">
    <source>
        <dbReference type="SAM" id="MobiDB-lite"/>
    </source>
</evidence>
<accession>A0A0V0QB88</accession>
<feature type="compositionally biased region" description="Basic residues" evidence="1">
    <location>
        <begin position="384"/>
        <end position="396"/>
    </location>
</feature>
<feature type="compositionally biased region" description="Polar residues" evidence="1">
    <location>
        <begin position="496"/>
        <end position="512"/>
    </location>
</feature>
<feature type="region of interest" description="Disordered" evidence="1">
    <location>
        <begin position="563"/>
        <end position="593"/>
    </location>
</feature>
<dbReference type="GO" id="GO:0003676">
    <property type="term" value="F:nucleic acid binding"/>
    <property type="evidence" value="ECO:0007669"/>
    <property type="project" value="InterPro"/>
</dbReference>
<dbReference type="InParanoid" id="A0A0V0QB88"/>
<evidence type="ECO:0000313" key="2">
    <source>
        <dbReference type="EMBL" id="KRW99464.1"/>
    </source>
</evidence>
<organism evidence="2 3">
    <name type="scientific">Pseudocohnilembus persalinus</name>
    <name type="common">Ciliate</name>
    <dbReference type="NCBI Taxonomy" id="266149"/>
    <lineage>
        <taxon>Eukaryota</taxon>
        <taxon>Sar</taxon>
        <taxon>Alveolata</taxon>
        <taxon>Ciliophora</taxon>
        <taxon>Intramacronucleata</taxon>
        <taxon>Oligohymenophorea</taxon>
        <taxon>Scuticociliatia</taxon>
        <taxon>Philasterida</taxon>
        <taxon>Pseudocohnilembidae</taxon>
        <taxon>Pseudocohnilembus</taxon>
    </lineage>
</organism>
<feature type="compositionally biased region" description="Basic and acidic residues" evidence="1">
    <location>
        <begin position="513"/>
        <end position="528"/>
    </location>
</feature>
<feature type="compositionally biased region" description="Polar residues" evidence="1">
    <location>
        <begin position="397"/>
        <end position="421"/>
    </location>
</feature>
<feature type="compositionally biased region" description="Low complexity" evidence="1">
    <location>
        <begin position="573"/>
        <end position="587"/>
    </location>
</feature>
<name>A0A0V0QB88_PSEPJ</name>
<protein>
    <submittedName>
        <fullName evidence="2">Uncharacterized protein</fullName>
    </submittedName>
</protein>
<dbReference type="AlphaFoldDB" id="A0A0V0QB88"/>
<evidence type="ECO:0000313" key="3">
    <source>
        <dbReference type="Proteomes" id="UP000054937"/>
    </source>
</evidence>
<dbReference type="InterPro" id="IPR035979">
    <property type="entry name" value="RBD_domain_sf"/>
</dbReference>
<reference evidence="2 3" key="1">
    <citation type="journal article" date="2015" name="Sci. Rep.">
        <title>Genome of the facultative scuticociliatosis pathogen Pseudocohnilembus persalinus provides insight into its virulence through horizontal gene transfer.</title>
        <authorList>
            <person name="Xiong J."/>
            <person name="Wang G."/>
            <person name="Cheng J."/>
            <person name="Tian M."/>
            <person name="Pan X."/>
            <person name="Warren A."/>
            <person name="Jiang C."/>
            <person name="Yuan D."/>
            <person name="Miao W."/>
        </authorList>
    </citation>
    <scope>NUCLEOTIDE SEQUENCE [LARGE SCALE GENOMIC DNA]</scope>
    <source>
        <strain evidence="2">36N120E</strain>
    </source>
</reference>
<dbReference type="SUPFAM" id="SSF54928">
    <property type="entry name" value="RNA-binding domain, RBD"/>
    <property type="match status" value="1"/>
</dbReference>
<proteinExistence type="predicted"/>
<feature type="compositionally biased region" description="Polar residues" evidence="1">
    <location>
        <begin position="614"/>
        <end position="629"/>
    </location>
</feature>
<dbReference type="EMBL" id="LDAU01000212">
    <property type="protein sequence ID" value="KRW99464.1"/>
    <property type="molecule type" value="Genomic_DNA"/>
</dbReference>
<feature type="compositionally biased region" description="Low complexity" evidence="1">
    <location>
        <begin position="651"/>
        <end position="665"/>
    </location>
</feature>
<sequence>MHNEYFQKFSAIRGLSNYFLMLIKQDYIENPEKYKTKSIYDEEDQEGDEDEQVKADQVFTNQNYFFEILVRPSPPYTQCNLGEFEVHQNLNEFANQNEKFLQNFSGLEVKQTLSAISNINPENGVLLKCVDNKTLLDELNSFEQNQQQNKIDCTLAIGTLNSKYEFSKFSDKTIETFNHQLVFVMEKDLTSINEEYESQIKKTMKNMHDLDFQVYPYREDQYEQIFNLYNDIKIGKIDAFMIEEYKLQMYFGDDYCLQNFIIIQGSELYSFSTYLYKNIKNYSFFAKQISGQLQKLNSQKLDVQSAIQEQKELNFSQNKQICQNQIFEKKYFFFCDLIIIWICAIFSISQPIRQVMKIKNLKFSLKKQDKKQDEQQNEKDQQKSNKKNKKKGKVHLKSNTLSTNKGQESQFNQTENQQDLSQKSQVLIKNEQNIAQNSDSNNLFEKKQETSNQNQSIIPQSSFKRNKQQNLQIDIDNSNIEKNSSNINNNFDQINLQKQPETPKIQQNQSYELKSDSEQSIKGNKENEQNNYTPKQEQKPEQNKFTLNLMSASKLQNDECEVTENIEEQNESQNLNLDNPEQNQQNQDEMDQDDEIEYQQQLVKKQSYHDEKQMQISKQQTIKHNQQDSQQKIYTNINNIKNNINNIQQKSQNQQTNLNSNQSKKGNNEQNQAKSKVLLVAIYNKDQINVNFPRIYVLFSIYGNIKKMLTIKGYNNLSIIWKFFIEMETIEEAEEAKQALHDSIYKQSANLHVFYSNLQSIIIDENNKKDFVDNSQIETSFEKLYPLAYNKMAEFKKQKTKYGQQSQNRQLYVVDKISLIKEYLQKQQNKRRHYYLQEFPDEIIGFLNRKIINHVIPVAKSKHHNSNNNFKKSKEFGNNFQNNTNGNNNHNHNIENKQIQHLQQINEVKDKKINDDNDFTPLMTPLKKQQLKLTSQISVSKQIISSNDLVLQSVLSRQEESEDIVN</sequence>
<feature type="region of interest" description="Disordered" evidence="1">
    <location>
        <begin position="605"/>
        <end position="629"/>
    </location>
</feature>
<feature type="region of interest" description="Disordered" evidence="1">
    <location>
        <begin position="495"/>
        <end position="542"/>
    </location>
</feature>
<feature type="region of interest" description="Disordered" evidence="1">
    <location>
        <begin position="651"/>
        <end position="670"/>
    </location>
</feature>
<feature type="compositionally biased region" description="Low complexity" evidence="1">
    <location>
        <begin position="451"/>
        <end position="462"/>
    </location>
</feature>
<comment type="caution">
    <text evidence="2">The sequence shown here is derived from an EMBL/GenBank/DDBJ whole genome shotgun (WGS) entry which is preliminary data.</text>
</comment>
<feature type="region of interest" description="Disordered" evidence="1">
    <location>
        <begin position="446"/>
        <end position="466"/>
    </location>
</feature>
<keyword evidence="3" id="KW-1185">Reference proteome</keyword>